<evidence type="ECO:0000313" key="3">
    <source>
        <dbReference type="Proteomes" id="UP000184088"/>
    </source>
</evidence>
<organism evidence="2 3">
    <name type="scientific">Caldanaerobius fijiensis DSM 17918</name>
    <dbReference type="NCBI Taxonomy" id="1121256"/>
    <lineage>
        <taxon>Bacteria</taxon>
        <taxon>Bacillati</taxon>
        <taxon>Bacillota</taxon>
        <taxon>Clostridia</taxon>
        <taxon>Thermoanaerobacterales</taxon>
        <taxon>Thermoanaerobacteraceae</taxon>
        <taxon>Caldanaerobius</taxon>
    </lineage>
</organism>
<keyword evidence="1" id="KW-0812">Transmembrane</keyword>
<evidence type="ECO:0000256" key="1">
    <source>
        <dbReference type="SAM" id="Phobius"/>
    </source>
</evidence>
<evidence type="ECO:0000313" key="2">
    <source>
        <dbReference type="EMBL" id="SHF43228.1"/>
    </source>
</evidence>
<dbReference type="AlphaFoldDB" id="A0A1M5BL69"/>
<dbReference type="InterPro" id="IPR012902">
    <property type="entry name" value="N_methyl_site"/>
</dbReference>
<accession>A0A1M5BL69</accession>
<keyword evidence="3" id="KW-1185">Reference proteome</keyword>
<dbReference type="STRING" id="1121256.SAMN02746089_01904"/>
<sequence length="140" mass="15409">MLNEKGFTLIETIFSALLGTIVFLGMFQIFSISMVAFSRQNGLNSTTNDMARFLYVFSCDIHGADSVSVTGHSRVVIFKNGSFINYTYCGNTIARNGKPAIKNLSYAYFSQTPAYSGSGRVVYVLIVKNSEMMETGAYAE</sequence>
<proteinExistence type="predicted"/>
<dbReference type="PROSITE" id="PS00409">
    <property type="entry name" value="PROKAR_NTER_METHYL"/>
    <property type="match status" value="1"/>
</dbReference>
<dbReference type="Proteomes" id="UP000184088">
    <property type="component" value="Unassembled WGS sequence"/>
</dbReference>
<reference evidence="2 3" key="1">
    <citation type="submission" date="2016-11" db="EMBL/GenBank/DDBJ databases">
        <authorList>
            <person name="Jaros S."/>
            <person name="Januszkiewicz K."/>
            <person name="Wedrychowicz H."/>
        </authorList>
    </citation>
    <scope>NUCLEOTIDE SEQUENCE [LARGE SCALE GENOMIC DNA]</scope>
    <source>
        <strain evidence="2 3">DSM 17918</strain>
    </source>
</reference>
<name>A0A1M5BL69_9THEO</name>
<keyword evidence="1" id="KW-1133">Transmembrane helix</keyword>
<evidence type="ECO:0008006" key="4">
    <source>
        <dbReference type="Google" id="ProtNLM"/>
    </source>
</evidence>
<dbReference type="EMBL" id="FQVH01000022">
    <property type="protein sequence ID" value="SHF43228.1"/>
    <property type="molecule type" value="Genomic_DNA"/>
</dbReference>
<gene>
    <name evidence="2" type="ORF">SAMN02746089_01904</name>
</gene>
<feature type="transmembrane region" description="Helical" evidence="1">
    <location>
        <begin position="12"/>
        <end position="37"/>
    </location>
</feature>
<protein>
    <recommendedName>
        <fullName evidence="4">Prepilin-type N-terminal cleavage/methylation domain-containing protein</fullName>
    </recommendedName>
</protein>
<keyword evidence="1" id="KW-0472">Membrane</keyword>